<dbReference type="PANTHER" id="PTHR30591:SF1">
    <property type="entry name" value="RECBCD ENZYME SUBUNIT RECC"/>
    <property type="match status" value="1"/>
</dbReference>
<reference evidence="12 13" key="1">
    <citation type="journal article" date="2021" name="Microbiol. Resour. Announc.">
        <title>Draft Genome Sequence of Coralloluteibacterium stylophorae LMG 29479T.</title>
        <authorList>
            <person name="Karlyshev A.V."/>
            <person name="Kudryashova E.B."/>
            <person name="Ariskina E.V."/>
            <person name="Conroy A.P."/>
            <person name="Abidueva E.Y."/>
        </authorList>
    </citation>
    <scope>NUCLEOTIDE SEQUENCE [LARGE SCALE GENOMIC DNA]</scope>
    <source>
        <strain evidence="12 13">LMG 29479</strain>
    </source>
</reference>
<dbReference type="InterPro" id="IPR006697">
    <property type="entry name" value="RecC"/>
</dbReference>
<comment type="similarity">
    <text evidence="10">Belongs to the RecC family.</text>
</comment>
<reference evidence="11" key="2">
    <citation type="submission" date="2021-04" db="EMBL/GenBank/DDBJ databases">
        <authorList>
            <person name="Karlyshev A.V."/>
        </authorList>
    </citation>
    <scope>NUCLEOTIDE SEQUENCE</scope>
    <source>
        <strain evidence="11">LMG 29479</strain>
    </source>
</reference>
<dbReference type="InterPro" id="IPR027417">
    <property type="entry name" value="P-loop_NTPase"/>
</dbReference>
<dbReference type="Gene3D" id="1.10.10.160">
    <property type="match status" value="1"/>
</dbReference>
<dbReference type="InterPro" id="IPR011335">
    <property type="entry name" value="Restrct_endonuc-II-like"/>
</dbReference>
<evidence type="ECO:0000313" key="12">
    <source>
        <dbReference type="EMBL" id="MBS7458455.1"/>
    </source>
</evidence>
<dbReference type="RefSeq" id="WP_211925520.1">
    <property type="nucleotide sequence ID" value="NZ_JAGQFT020000011.1"/>
</dbReference>
<keyword evidence="1 10" id="KW-0540">Nuclease</keyword>
<dbReference type="AlphaFoldDB" id="A0A8J7VTE5"/>
<gene>
    <name evidence="10 11" type="primary">recC</name>
    <name evidence="12" type="ORF">KB893_015050</name>
    <name evidence="11" type="ORF">KB893_03300</name>
</gene>
<comment type="caution">
    <text evidence="11">The sequence shown here is derived from an EMBL/GenBank/DDBJ whole genome shotgun (WGS) entry which is preliminary data.</text>
</comment>
<evidence type="ECO:0000313" key="11">
    <source>
        <dbReference type="EMBL" id="MBR0561554.1"/>
    </source>
</evidence>
<dbReference type="SUPFAM" id="SSF52980">
    <property type="entry name" value="Restriction endonuclease-like"/>
    <property type="match status" value="1"/>
</dbReference>
<evidence type="ECO:0000256" key="10">
    <source>
        <dbReference type="HAMAP-Rule" id="MF_01486"/>
    </source>
</evidence>
<evidence type="ECO:0000256" key="1">
    <source>
        <dbReference type="ARBA" id="ARBA00022722"/>
    </source>
</evidence>
<dbReference type="Proteomes" id="UP000675747">
    <property type="component" value="Unassembled WGS sequence"/>
</dbReference>
<dbReference type="GO" id="GO:0009338">
    <property type="term" value="C:exodeoxyribonuclease V complex"/>
    <property type="evidence" value="ECO:0007669"/>
    <property type="project" value="InterPro"/>
</dbReference>
<keyword evidence="8 10" id="KW-0238">DNA-binding</keyword>
<comment type="miscellaneous">
    <text evidence="10">In the RecBCD complex, RecB has a slow 3'-5' helicase, an exonuclease activity and loads RecA onto ssDNA, RecD has a fast 5'-3' helicase activity, while RecC stimulates the ATPase and processivity of the RecB helicase and contributes to recognition of the Chi site.</text>
</comment>
<evidence type="ECO:0000313" key="13">
    <source>
        <dbReference type="Proteomes" id="UP000675747"/>
    </source>
</evidence>
<comment type="subunit">
    <text evidence="10">Heterotrimer of RecB, RecC and RecD. All subunits contribute to DNA-binding.</text>
</comment>
<dbReference type="GO" id="GO:0003677">
    <property type="term" value="F:DNA binding"/>
    <property type="evidence" value="ECO:0007669"/>
    <property type="project" value="UniProtKB-UniRule"/>
</dbReference>
<evidence type="ECO:0000256" key="4">
    <source>
        <dbReference type="ARBA" id="ARBA00022801"/>
    </source>
</evidence>
<dbReference type="Gene3D" id="3.40.50.10930">
    <property type="match status" value="1"/>
</dbReference>
<keyword evidence="13" id="KW-1185">Reference proteome</keyword>
<dbReference type="EMBL" id="JAGQFT020000011">
    <property type="protein sequence ID" value="MBS7458455.1"/>
    <property type="molecule type" value="Genomic_DNA"/>
</dbReference>
<evidence type="ECO:0000256" key="8">
    <source>
        <dbReference type="ARBA" id="ARBA00023125"/>
    </source>
</evidence>
<keyword evidence="3 10" id="KW-0227">DNA damage</keyword>
<comment type="function">
    <text evidence="10">A helicase/nuclease that prepares dsDNA breaks (DSB) for recombinational DNA repair. Binds to DSBs and unwinds DNA via a highly rapid and processive ATP-dependent bidirectional helicase activity. Unwinds dsDNA until it encounters a Chi (crossover hotspot instigator) sequence from the 3' direction. Cuts ssDNA a few nucleotides 3' to the Chi site. The properties and activities of the enzyme are changed at Chi. The Chi-altered holoenzyme produces a long 3'-ssDNA overhang and facilitates RecA-binding to the ssDNA for homologous DNA recombination and repair. Holoenzyme degrades any linearized DNA that is unable to undergo homologous recombination. In the holoenzyme this subunit recognizes the wild-type Chi sequence, and when added to isolated RecB increases its ATP-dependent helicase processivity.</text>
</comment>
<dbReference type="GO" id="GO:0005524">
    <property type="term" value="F:ATP binding"/>
    <property type="evidence" value="ECO:0007669"/>
    <property type="project" value="UniProtKB-UniRule"/>
</dbReference>
<organism evidence="11">
    <name type="scientific">Coralloluteibacterium stylophorae</name>
    <dbReference type="NCBI Taxonomy" id="1776034"/>
    <lineage>
        <taxon>Bacteria</taxon>
        <taxon>Pseudomonadati</taxon>
        <taxon>Pseudomonadota</taxon>
        <taxon>Gammaproteobacteria</taxon>
        <taxon>Lysobacterales</taxon>
        <taxon>Lysobacteraceae</taxon>
        <taxon>Coralloluteibacterium</taxon>
    </lineage>
</organism>
<keyword evidence="7 10" id="KW-0067">ATP-binding</keyword>
<dbReference type="GO" id="GO:0003678">
    <property type="term" value="F:DNA helicase activity"/>
    <property type="evidence" value="ECO:0007669"/>
    <property type="project" value="UniProtKB-UniRule"/>
</dbReference>
<dbReference type="HAMAP" id="MF_01486">
    <property type="entry name" value="RecC"/>
    <property type="match status" value="1"/>
</dbReference>
<sequence length="1134" mass="123521">MGAAQRGLIVYRASRLEALLDPLLALLDQAPPDAVLAPQTVIAAHPGMKAWLTGALARRRGPRGVVANLEIALPSRWLDDLARRVLGEAAVALEPYRRERLRWRVHDLLGRLDVPALAGYLDGADAPRRRMQLADRVAGLLSQYLVYRPDWLEAWRRGHDAVPEPNFLAPLWRALRADIGVAHRGERLRELVTALERGGDGADEAPLHVFGVSHLAPAELAVLRALARRRDVVLYLPDPCREHWAGLRDDRRALRALAQEAAFEPGTEARFLDQGHPLLARWGRMGQHFVLALDDGAAVDVRHWQDEAPPPPATRLERVQESIRRLVPELMAPGADADAERRDASLRVHACHTRLRELEALRDALLAALSDLPGLRPADIVVMAPDIGAYVPLLPAVFGEPGLHAGPLPYHLADVPLARAHPLFEAFRRLLALPGARVTAPEVVDLLAVPEVAARFGLGADEAEVVAGWLREARVAWALDADFRTRFEVPALEAHTFAWGLDRMLAGYAIGTEDEDPAIELADGSGLAPLAGVAGPQAALAGALDALLVELAAACSDAAAARPASEWAVRLERRMEGLFRVAPGDAAAEAAYAQLLAFVRALAAEPAASGLDPELEFGVVRELLLARLDGVPERQRFLMGGITVCGMVPQRAIPFRVVAVLGLDDGAFPRTGSDGGIDLMARHRRLGDRDVRSDDRYLFLETVMSARERLHLSYIGEGVRDGRPRNPAAPLAELMTALDAHAGLAPDAGTDRPWCVRHPLQPFDPRYFDGSDPRLFSFRADFSRMRPDPDAPAAPFYSPQPSGAGIDREGATAALREVQAWYRDPARQLLEKDLHLRLDALADDRLRDSEPLTPRFEALDGIGRRLFAEAMAHGGELPPTPPAWLRLGGVLPPGRLGAEAWKRECAQVAKVIGCARALGFADGLPQRLPQEVALEVEGVRIEGELGRLHVDGQGTRWVLESFPGRRAEKELTFRERVPAFLEWALARLAAPGDLAPLRIALLTQGGAREWQETLEAWDADYRARLGDTASTPMLEALRRRVARLLALRREGVWYFPKTSWAATAEAPDAAARAWAGSGFSTGERDHAPGYSALLAGRRAFAADAGDFAALAATGRELKALIGFDDEEAAAWAWA</sequence>
<dbReference type="Pfam" id="PF04257">
    <property type="entry name" value="Exonuc_V_gamma"/>
    <property type="match status" value="1"/>
</dbReference>
<keyword evidence="6 10" id="KW-0269">Exonuclease</keyword>
<dbReference type="PANTHER" id="PTHR30591">
    <property type="entry name" value="RECBCD ENZYME SUBUNIT RECC"/>
    <property type="match status" value="1"/>
</dbReference>
<dbReference type="PIRSF" id="PIRSF000980">
    <property type="entry name" value="RecC"/>
    <property type="match status" value="1"/>
</dbReference>
<keyword evidence="9 10" id="KW-0234">DNA repair</keyword>
<keyword evidence="5 10" id="KW-0347">Helicase</keyword>
<evidence type="ECO:0000256" key="2">
    <source>
        <dbReference type="ARBA" id="ARBA00022741"/>
    </source>
</evidence>
<accession>A0A8J7VTE5</accession>
<proteinExistence type="inferred from homology"/>
<keyword evidence="2 10" id="KW-0547">Nucleotide-binding</keyword>
<name>A0A8J7VTE5_9GAMM</name>
<dbReference type="EMBL" id="JAGQFT010000013">
    <property type="protein sequence ID" value="MBR0561554.1"/>
    <property type="molecule type" value="Genomic_DNA"/>
</dbReference>
<dbReference type="GO" id="GO:0008854">
    <property type="term" value="F:exodeoxyribonuclease V activity"/>
    <property type="evidence" value="ECO:0007669"/>
    <property type="project" value="InterPro"/>
</dbReference>
<evidence type="ECO:0000256" key="7">
    <source>
        <dbReference type="ARBA" id="ARBA00022840"/>
    </source>
</evidence>
<evidence type="ECO:0000256" key="5">
    <source>
        <dbReference type="ARBA" id="ARBA00022806"/>
    </source>
</evidence>
<evidence type="ECO:0000256" key="6">
    <source>
        <dbReference type="ARBA" id="ARBA00022839"/>
    </source>
</evidence>
<evidence type="ECO:0000256" key="3">
    <source>
        <dbReference type="ARBA" id="ARBA00022763"/>
    </source>
</evidence>
<keyword evidence="4 10" id="KW-0378">Hydrolase</keyword>
<dbReference type="InterPro" id="IPR013986">
    <property type="entry name" value="DExx_box_DNA_helicase_dom_sf"/>
</dbReference>
<dbReference type="Gene3D" id="3.40.50.300">
    <property type="entry name" value="P-loop containing nucleotide triphosphate hydrolases"/>
    <property type="match status" value="2"/>
</dbReference>
<protein>
    <recommendedName>
        <fullName evidence="10">RecBCD enzyme subunit RecC</fullName>
    </recommendedName>
    <alternativeName>
        <fullName evidence="10">Exonuclease V subunit RecC</fullName>
        <shortName evidence="10">ExoV subunit RecC</shortName>
    </alternativeName>
    <alternativeName>
        <fullName evidence="10">Helicase/nuclease RecBCD subunit RecC</fullName>
    </alternativeName>
</protein>
<dbReference type="SUPFAM" id="SSF52540">
    <property type="entry name" value="P-loop containing nucleoside triphosphate hydrolases"/>
    <property type="match status" value="2"/>
</dbReference>
<dbReference type="NCBIfam" id="TIGR01450">
    <property type="entry name" value="recC"/>
    <property type="match status" value="1"/>
</dbReference>
<evidence type="ECO:0000256" key="9">
    <source>
        <dbReference type="ARBA" id="ARBA00023204"/>
    </source>
</evidence>
<dbReference type="GO" id="GO:0000724">
    <property type="term" value="P:double-strand break repair via homologous recombination"/>
    <property type="evidence" value="ECO:0007669"/>
    <property type="project" value="UniProtKB-UniRule"/>
</dbReference>